<dbReference type="InterPro" id="IPR044005">
    <property type="entry name" value="DZR_2"/>
</dbReference>
<dbReference type="InterPro" id="IPR000836">
    <property type="entry name" value="PRTase_dom"/>
</dbReference>
<accession>A0A1N7LUS0</accession>
<gene>
    <name evidence="4" type="ORF">SAMN05421785_102515</name>
</gene>
<protein>
    <submittedName>
        <fullName evidence="4">ComF family protein</fullName>
    </submittedName>
</protein>
<evidence type="ECO:0000313" key="4">
    <source>
        <dbReference type="EMBL" id="SIS77593.1"/>
    </source>
</evidence>
<dbReference type="SUPFAM" id="SSF53271">
    <property type="entry name" value="PRTase-like"/>
    <property type="match status" value="1"/>
</dbReference>
<dbReference type="PANTHER" id="PTHR47505">
    <property type="entry name" value="DNA UTILIZATION PROTEIN YHGH"/>
    <property type="match status" value="1"/>
</dbReference>
<feature type="domain" description="Phosphoribosyltransferase" evidence="2">
    <location>
        <begin position="169"/>
        <end position="248"/>
    </location>
</feature>
<dbReference type="EMBL" id="FTOV01000002">
    <property type="protein sequence ID" value="SIS77593.1"/>
    <property type="molecule type" value="Genomic_DNA"/>
</dbReference>
<dbReference type="Pfam" id="PF18912">
    <property type="entry name" value="DZR_2"/>
    <property type="match status" value="1"/>
</dbReference>
<dbReference type="PANTHER" id="PTHR47505:SF1">
    <property type="entry name" value="DNA UTILIZATION PROTEIN YHGH"/>
    <property type="match status" value="1"/>
</dbReference>
<reference evidence="4 5" key="1">
    <citation type="submission" date="2017-01" db="EMBL/GenBank/DDBJ databases">
        <authorList>
            <person name="Mah S.A."/>
            <person name="Swanson W.J."/>
            <person name="Moy G.W."/>
            <person name="Vacquier V.D."/>
        </authorList>
    </citation>
    <scope>NUCLEOTIDE SEQUENCE [LARGE SCALE GENOMIC DNA]</scope>
    <source>
        <strain evidence="4 5">DSM 18014</strain>
    </source>
</reference>
<dbReference type="InterPro" id="IPR029057">
    <property type="entry name" value="PRTase-like"/>
</dbReference>
<evidence type="ECO:0000259" key="3">
    <source>
        <dbReference type="Pfam" id="PF18912"/>
    </source>
</evidence>
<evidence type="ECO:0000256" key="1">
    <source>
        <dbReference type="ARBA" id="ARBA00008007"/>
    </source>
</evidence>
<dbReference type="CDD" id="cd06223">
    <property type="entry name" value="PRTases_typeI"/>
    <property type="match status" value="1"/>
</dbReference>
<evidence type="ECO:0000313" key="5">
    <source>
        <dbReference type="Proteomes" id="UP000185781"/>
    </source>
</evidence>
<dbReference type="Pfam" id="PF00156">
    <property type="entry name" value="Pribosyltran"/>
    <property type="match status" value="1"/>
</dbReference>
<comment type="similarity">
    <text evidence="1">Belongs to the ComF/GntX family.</text>
</comment>
<dbReference type="AlphaFoldDB" id="A0A1N7LUS0"/>
<evidence type="ECO:0000259" key="2">
    <source>
        <dbReference type="Pfam" id="PF00156"/>
    </source>
</evidence>
<proteinExistence type="inferred from homology"/>
<name>A0A1N7LUS0_9FLAO</name>
<organism evidence="4 5">
    <name type="scientific">Chryseobacterium gambrini</name>
    <dbReference type="NCBI Taxonomy" id="373672"/>
    <lineage>
        <taxon>Bacteria</taxon>
        <taxon>Pseudomonadati</taxon>
        <taxon>Bacteroidota</taxon>
        <taxon>Flavobacteriia</taxon>
        <taxon>Flavobacteriales</taxon>
        <taxon>Weeksellaceae</taxon>
        <taxon>Chryseobacterium group</taxon>
        <taxon>Chryseobacterium</taxon>
    </lineage>
</organism>
<dbReference type="InterPro" id="IPR051910">
    <property type="entry name" value="ComF/GntX_DNA_util-trans"/>
</dbReference>
<feature type="domain" description="Double zinc ribbon" evidence="3">
    <location>
        <begin position="46"/>
        <end position="79"/>
    </location>
</feature>
<dbReference type="STRING" id="373672.SAMN05421785_102515"/>
<dbReference type="Gene3D" id="3.40.50.2020">
    <property type="match status" value="1"/>
</dbReference>
<dbReference type="Proteomes" id="UP000185781">
    <property type="component" value="Unassembled WGS sequence"/>
</dbReference>
<sequence length="261" mass="30732">MIIFTPVRDIKNNLIIRGYSVRRIRDLSIPATKKLIIILVIHPQMMLDIFFPNRCIRCNRIIDADFPVCNLCFDQIHFTHNDYSEHNFVKEKCNLLFPIENAFALMQFEKENVSRKLIHELKYRNREKIGKILAEWTTERLDFRNQKPDLLVTVPLHPRKLKERGYNQLHWFAETLSEFYAIPFDHDVMKRNHYSKAQALKDKQNRLKTESTFSMTKNISGKHILLIDDVFTTGNTLASIAWEILKSGDNKVSVLVMAIDE</sequence>